<accession>A0A2H1EAV7</accession>
<proteinExistence type="predicted"/>
<evidence type="ECO:0000313" key="2">
    <source>
        <dbReference type="Proteomes" id="UP000231564"/>
    </source>
</evidence>
<name>A0A2H1EAV7_9FLAO</name>
<gene>
    <name evidence="1" type="ORF">MARIT_1957</name>
</gene>
<evidence type="ECO:0000313" key="1">
    <source>
        <dbReference type="EMBL" id="SFZ83232.1"/>
    </source>
</evidence>
<dbReference type="EMBL" id="LT634361">
    <property type="protein sequence ID" value="SFZ83232.1"/>
    <property type="molecule type" value="Genomic_DNA"/>
</dbReference>
<sequence length="56" mass="6806">MERVLHDGSHVFYNKQNEVIEFCLIYKKGKYQLEIFYRHLFAIATFCVKKIVMSIY</sequence>
<reference evidence="1 2" key="1">
    <citation type="submission" date="2016-11" db="EMBL/GenBank/DDBJ databases">
        <authorList>
            <person name="Jaros S."/>
            <person name="Januszkiewicz K."/>
            <person name="Wedrychowicz H."/>
        </authorList>
    </citation>
    <scope>NUCLEOTIDE SEQUENCE [LARGE SCALE GENOMIC DNA]</scope>
    <source>
        <strain evidence="1">NCIMB 2154T</strain>
    </source>
</reference>
<protein>
    <submittedName>
        <fullName evidence="1">Uncharacterized protein</fullName>
    </submittedName>
</protein>
<dbReference type="KEGG" id="tmar:MARIT_1957"/>
<dbReference type="Proteomes" id="UP000231564">
    <property type="component" value="Chromosome MARIT"/>
</dbReference>
<keyword evidence="2" id="KW-1185">Reference proteome</keyword>
<dbReference type="AlphaFoldDB" id="A0A2H1EAV7"/>
<organism evidence="1 2">
    <name type="scientific">Tenacibaculum maritimum NCIMB 2154</name>
    <dbReference type="NCBI Taxonomy" id="1349785"/>
    <lineage>
        <taxon>Bacteria</taxon>
        <taxon>Pseudomonadati</taxon>
        <taxon>Bacteroidota</taxon>
        <taxon>Flavobacteriia</taxon>
        <taxon>Flavobacteriales</taxon>
        <taxon>Flavobacteriaceae</taxon>
        <taxon>Tenacibaculum</taxon>
    </lineage>
</organism>